<organism evidence="1">
    <name type="scientific">marine sediment metagenome</name>
    <dbReference type="NCBI Taxonomy" id="412755"/>
    <lineage>
        <taxon>unclassified sequences</taxon>
        <taxon>metagenomes</taxon>
        <taxon>ecological metagenomes</taxon>
    </lineage>
</organism>
<protein>
    <submittedName>
        <fullName evidence="1">Uncharacterized protein</fullName>
    </submittedName>
</protein>
<comment type="caution">
    <text evidence="1">The sequence shown here is derived from an EMBL/GenBank/DDBJ whole genome shotgun (WGS) entry which is preliminary data.</text>
</comment>
<reference evidence="1" key="1">
    <citation type="journal article" date="2015" name="Nature">
        <title>Complex archaea that bridge the gap between prokaryotes and eukaryotes.</title>
        <authorList>
            <person name="Spang A."/>
            <person name="Saw J.H."/>
            <person name="Jorgensen S.L."/>
            <person name="Zaremba-Niedzwiedzka K."/>
            <person name="Martijn J."/>
            <person name="Lind A.E."/>
            <person name="van Eijk R."/>
            <person name="Schleper C."/>
            <person name="Guy L."/>
            <person name="Ettema T.J."/>
        </authorList>
    </citation>
    <scope>NUCLEOTIDE SEQUENCE</scope>
</reference>
<sequence>MAINTYVCPNGHWWKERRANKVAKCLCGAEARKEQEDA</sequence>
<name>A0A0F9VPA4_9ZZZZ</name>
<gene>
    <name evidence="1" type="ORF">LCGC14_0382800</name>
</gene>
<accession>A0A0F9VPA4</accession>
<evidence type="ECO:0000313" key="1">
    <source>
        <dbReference type="EMBL" id="KKN75281.1"/>
    </source>
</evidence>
<dbReference type="EMBL" id="LAZR01000313">
    <property type="protein sequence ID" value="KKN75281.1"/>
    <property type="molecule type" value="Genomic_DNA"/>
</dbReference>
<dbReference type="AlphaFoldDB" id="A0A0F9VPA4"/>
<proteinExistence type="predicted"/>